<dbReference type="SUPFAM" id="SSF55874">
    <property type="entry name" value="ATPase domain of HSP90 chaperone/DNA topoisomerase II/histidine kinase"/>
    <property type="match status" value="1"/>
</dbReference>
<dbReference type="RefSeq" id="WP_114380398.1">
    <property type="nucleotide sequence ID" value="NZ_QPJD01000007.1"/>
</dbReference>
<accession>A0A368W256</accession>
<keyword evidence="11" id="KW-1185">Reference proteome</keyword>
<feature type="domain" description="Histidine kinase" evidence="9">
    <location>
        <begin position="223"/>
        <end position="440"/>
    </location>
</feature>
<keyword evidence="5" id="KW-0547">Nucleotide-binding</keyword>
<dbReference type="CDD" id="cd00082">
    <property type="entry name" value="HisKA"/>
    <property type="match status" value="1"/>
</dbReference>
<organism evidence="10 11">
    <name type="scientific">Paenibacillus prosopidis</name>
    <dbReference type="NCBI Taxonomy" id="630520"/>
    <lineage>
        <taxon>Bacteria</taxon>
        <taxon>Bacillati</taxon>
        <taxon>Bacillota</taxon>
        <taxon>Bacilli</taxon>
        <taxon>Bacillales</taxon>
        <taxon>Paenibacillaceae</taxon>
        <taxon>Paenibacillus</taxon>
    </lineage>
</organism>
<dbReference type="InterPro" id="IPR004358">
    <property type="entry name" value="Sig_transdc_His_kin-like_C"/>
</dbReference>
<evidence type="ECO:0000313" key="11">
    <source>
        <dbReference type="Proteomes" id="UP000252415"/>
    </source>
</evidence>
<dbReference type="PROSITE" id="PS50109">
    <property type="entry name" value="HIS_KIN"/>
    <property type="match status" value="1"/>
</dbReference>
<keyword evidence="6" id="KW-0418">Kinase</keyword>
<dbReference type="InterPro" id="IPR036890">
    <property type="entry name" value="HATPase_C_sf"/>
</dbReference>
<keyword evidence="8" id="KW-0902">Two-component regulatory system</keyword>
<reference evidence="10 11" key="1">
    <citation type="submission" date="2018-07" db="EMBL/GenBank/DDBJ databases">
        <title>Genomic Encyclopedia of Type Strains, Phase III (KMG-III): the genomes of soil and plant-associated and newly described type strains.</title>
        <authorList>
            <person name="Whitman W."/>
        </authorList>
    </citation>
    <scope>NUCLEOTIDE SEQUENCE [LARGE SCALE GENOMIC DNA]</scope>
    <source>
        <strain evidence="10 11">CECT 7506</strain>
    </source>
</reference>
<evidence type="ECO:0000256" key="6">
    <source>
        <dbReference type="ARBA" id="ARBA00022777"/>
    </source>
</evidence>
<dbReference type="SUPFAM" id="SSF47384">
    <property type="entry name" value="Homodimeric domain of signal transducing histidine kinase"/>
    <property type="match status" value="1"/>
</dbReference>
<dbReference type="Pfam" id="PF14417">
    <property type="entry name" value="MEDS"/>
    <property type="match status" value="1"/>
</dbReference>
<dbReference type="EC" id="2.7.13.3" evidence="2"/>
<dbReference type="AlphaFoldDB" id="A0A368W256"/>
<dbReference type="PANTHER" id="PTHR43711">
    <property type="entry name" value="TWO-COMPONENT HISTIDINE KINASE"/>
    <property type="match status" value="1"/>
</dbReference>
<dbReference type="OrthoDB" id="9815750at2"/>
<dbReference type="InterPro" id="IPR025847">
    <property type="entry name" value="MEDS_domain"/>
</dbReference>
<dbReference type="InterPro" id="IPR036097">
    <property type="entry name" value="HisK_dim/P_sf"/>
</dbReference>
<dbReference type="SMART" id="SM00388">
    <property type="entry name" value="HisKA"/>
    <property type="match status" value="1"/>
</dbReference>
<dbReference type="Proteomes" id="UP000252415">
    <property type="component" value="Unassembled WGS sequence"/>
</dbReference>
<dbReference type="InterPro" id="IPR050736">
    <property type="entry name" value="Sensor_HK_Regulatory"/>
</dbReference>
<dbReference type="Pfam" id="PF02518">
    <property type="entry name" value="HATPase_c"/>
    <property type="match status" value="1"/>
</dbReference>
<name>A0A368W256_9BACL</name>
<evidence type="ECO:0000259" key="9">
    <source>
        <dbReference type="PROSITE" id="PS50109"/>
    </source>
</evidence>
<dbReference type="InterPro" id="IPR003661">
    <property type="entry name" value="HisK_dim/P_dom"/>
</dbReference>
<protein>
    <recommendedName>
        <fullName evidence="2">histidine kinase</fullName>
        <ecNumber evidence="2">2.7.13.3</ecNumber>
    </recommendedName>
</protein>
<keyword evidence="4" id="KW-0808">Transferase</keyword>
<evidence type="ECO:0000256" key="1">
    <source>
        <dbReference type="ARBA" id="ARBA00000085"/>
    </source>
</evidence>
<keyword evidence="7" id="KW-0067">ATP-binding</keyword>
<dbReference type="EMBL" id="QPJD01000007">
    <property type="protein sequence ID" value="RCW48002.1"/>
    <property type="molecule type" value="Genomic_DNA"/>
</dbReference>
<comment type="caution">
    <text evidence="10">The sequence shown here is derived from an EMBL/GenBank/DDBJ whole genome shotgun (WGS) entry which is preliminary data.</text>
</comment>
<dbReference type="Gene3D" id="1.10.287.130">
    <property type="match status" value="1"/>
</dbReference>
<evidence type="ECO:0000256" key="2">
    <source>
        <dbReference type="ARBA" id="ARBA00012438"/>
    </source>
</evidence>
<dbReference type="InterPro" id="IPR003594">
    <property type="entry name" value="HATPase_dom"/>
</dbReference>
<evidence type="ECO:0000256" key="4">
    <source>
        <dbReference type="ARBA" id="ARBA00022679"/>
    </source>
</evidence>
<dbReference type="SMART" id="SM00387">
    <property type="entry name" value="HATPase_c"/>
    <property type="match status" value="1"/>
</dbReference>
<dbReference type="PANTHER" id="PTHR43711:SF1">
    <property type="entry name" value="HISTIDINE KINASE 1"/>
    <property type="match status" value="1"/>
</dbReference>
<evidence type="ECO:0000256" key="7">
    <source>
        <dbReference type="ARBA" id="ARBA00022840"/>
    </source>
</evidence>
<dbReference type="Pfam" id="PF00512">
    <property type="entry name" value="HisKA"/>
    <property type="match status" value="1"/>
</dbReference>
<keyword evidence="3" id="KW-0597">Phosphoprotein</keyword>
<evidence type="ECO:0000256" key="5">
    <source>
        <dbReference type="ARBA" id="ARBA00022741"/>
    </source>
</evidence>
<evidence type="ECO:0000256" key="8">
    <source>
        <dbReference type="ARBA" id="ARBA00023012"/>
    </source>
</evidence>
<dbReference type="Gene3D" id="3.30.565.10">
    <property type="entry name" value="Histidine kinase-like ATPase, C-terminal domain"/>
    <property type="match status" value="1"/>
</dbReference>
<dbReference type="GO" id="GO:0005524">
    <property type="term" value="F:ATP binding"/>
    <property type="evidence" value="ECO:0007669"/>
    <property type="project" value="UniProtKB-KW"/>
</dbReference>
<evidence type="ECO:0000313" key="10">
    <source>
        <dbReference type="EMBL" id="RCW48002.1"/>
    </source>
</evidence>
<sequence>MSIINTCSIQLTESIKVTNGAHILYTYDQLDDYIANAVSFIITGVQQGQHIIFVDSKQRYERITERLRLIGFSDTLSNIKYVNSGDFYRVSDTFTSAKVIQNFINVVQPFLDNNMSIRTWGHVEWKGYPNFEEQVIAYESECDASVNQLGIVTVCAYSGQRLTASMNMRLMQSHQYVMTDKQFTLSSLYNVPGKTVIFPSLSEHTKIQSEMDLYKKKLDFVQVISHEVRNPLTVIKAYASMLLNEKESLQLNANASKKLEDIADYVTVIDNEIAHILNTEQMLTTEALWRTSDVIPLPIIQEVATMMEIKARTQNIQLNTEIALTGHEVMKSNVIGLRLIISNLLSNAVKYSFEGSEVYFKAAVIDFMLWIEIEDHGVGMTAEQQENLYRKYEKMNVDKSGQGIGLFMVKKLVELFNGEIYIDSEVGRGTIARVALPLTKSFSN</sequence>
<proteinExistence type="predicted"/>
<evidence type="ECO:0000256" key="3">
    <source>
        <dbReference type="ARBA" id="ARBA00022553"/>
    </source>
</evidence>
<dbReference type="GO" id="GO:0000155">
    <property type="term" value="F:phosphorelay sensor kinase activity"/>
    <property type="evidence" value="ECO:0007669"/>
    <property type="project" value="InterPro"/>
</dbReference>
<comment type="catalytic activity">
    <reaction evidence="1">
        <text>ATP + protein L-histidine = ADP + protein N-phospho-L-histidine.</text>
        <dbReference type="EC" id="2.7.13.3"/>
    </reaction>
</comment>
<dbReference type="InterPro" id="IPR005467">
    <property type="entry name" value="His_kinase_dom"/>
</dbReference>
<dbReference type="PRINTS" id="PR00344">
    <property type="entry name" value="BCTRLSENSOR"/>
</dbReference>
<gene>
    <name evidence="10" type="ORF">DFP97_107204</name>
</gene>